<reference evidence="2" key="1">
    <citation type="journal article" date="2024" name="Front. Bioeng. Biotechnol.">
        <title>Genome-scale model development and genomic sequencing of the oleaginous clade Lipomyces.</title>
        <authorList>
            <person name="Czajka J.J."/>
            <person name="Han Y."/>
            <person name="Kim J."/>
            <person name="Mondo S.J."/>
            <person name="Hofstad B.A."/>
            <person name="Robles A."/>
            <person name="Haridas S."/>
            <person name="Riley R."/>
            <person name="LaButti K."/>
            <person name="Pangilinan J."/>
            <person name="Andreopoulos W."/>
            <person name="Lipzen A."/>
            <person name="Yan J."/>
            <person name="Wang M."/>
            <person name="Ng V."/>
            <person name="Grigoriev I.V."/>
            <person name="Spatafora J.W."/>
            <person name="Magnuson J.K."/>
            <person name="Baker S.E."/>
            <person name="Pomraning K.R."/>
        </authorList>
    </citation>
    <scope>NUCLEOTIDE SEQUENCE [LARGE SCALE GENOMIC DNA]</scope>
    <source>
        <strain evidence="2">CBS 10300</strain>
    </source>
</reference>
<evidence type="ECO:0000313" key="1">
    <source>
        <dbReference type="EMBL" id="KAK9322963.1"/>
    </source>
</evidence>
<sequence length="231" mass="25901">MANLWIAASDNNIPVVRALLATQTHTPNDRDPHGYTPLHAAASYSHIDLLRYLVSEGGDVNITDEDSETPLFVVETVEAAKVLVEELGADWTHKNSEGYTAREKFEKEIEEDGETLEGVVEYLRGLEIGAFAAKGLEDELRDAFPEGTSVRLAFESVSEDLDNEQIEERRKKIEELLQSDNPEEGIRHLVEEAVRLQLSEAAGSSESSRAVRRRVQSEDERHPEEQSGRFE</sequence>
<name>A0ACC3TP71_9ASCO</name>
<organism evidence="1 2">
    <name type="scientific">Lipomyces orientalis</name>
    <dbReference type="NCBI Taxonomy" id="1233043"/>
    <lineage>
        <taxon>Eukaryota</taxon>
        <taxon>Fungi</taxon>
        <taxon>Dikarya</taxon>
        <taxon>Ascomycota</taxon>
        <taxon>Saccharomycotina</taxon>
        <taxon>Lipomycetes</taxon>
        <taxon>Lipomycetales</taxon>
        <taxon>Lipomycetaceae</taxon>
        <taxon>Lipomyces</taxon>
    </lineage>
</organism>
<keyword evidence="2" id="KW-1185">Reference proteome</keyword>
<accession>A0ACC3TP71</accession>
<dbReference type="EMBL" id="MU970068">
    <property type="protein sequence ID" value="KAK9322963.1"/>
    <property type="molecule type" value="Genomic_DNA"/>
</dbReference>
<comment type="caution">
    <text evidence="1">The sequence shown here is derived from an EMBL/GenBank/DDBJ whole genome shotgun (WGS) entry which is preliminary data.</text>
</comment>
<gene>
    <name evidence="1" type="ORF">V1517DRAFT_321849</name>
</gene>
<proteinExistence type="predicted"/>
<dbReference type="Proteomes" id="UP001489719">
    <property type="component" value="Unassembled WGS sequence"/>
</dbReference>
<evidence type="ECO:0000313" key="2">
    <source>
        <dbReference type="Proteomes" id="UP001489719"/>
    </source>
</evidence>
<protein>
    <submittedName>
        <fullName evidence="1">Uncharacterized protein</fullName>
    </submittedName>
</protein>